<proteinExistence type="predicted"/>
<sequence>MGWVWAGLGAVAVSAVGFAVVAQTMGERTPVLVLARDVPAGQVLKQGDLRVVQVAAEAGVVPVADRAAVLGRKARVPLVAGALLAPGQVGTSAGFPPPGHSQVAIPVEQGGAPPDLSRGERVAVLPGPAGTGAVGGEAETQAPSGVAGTVTGMRAPESAGGPRVVTVLVETAAARRAAQLEHPRVVVLPVEGRETP</sequence>
<evidence type="ECO:0000259" key="1">
    <source>
        <dbReference type="SMART" id="SM00858"/>
    </source>
</evidence>
<feature type="domain" description="SAF" evidence="1">
    <location>
        <begin position="29"/>
        <end position="90"/>
    </location>
</feature>
<dbReference type="CDD" id="cd11614">
    <property type="entry name" value="SAF_CpaB_FlgA_like"/>
    <property type="match status" value="1"/>
</dbReference>
<gene>
    <name evidence="2" type="ORF">DDE74_31500</name>
</gene>
<dbReference type="Pfam" id="PF08666">
    <property type="entry name" value="SAF"/>
    <property type="match status" value="1"/>
</dbReference>
<accession>A0A3Q9KC03</accession>
<protein>
    <submittedName>
        <fullName evidence="2">Flagellar biosynthesis protein FlgA</fullName>
    </submittedName>
</protein>
<name>A0A3Q9KC03_9ACTN</name>
<organism evidence="2 3">
    <name type="scientific">Streptomyces lydicus</name>
    <dbReference type="NCBI Taxonomy" id="47763"/>
    <lineage>
        <taxon>Bacteria</taxon>
        <taxon>Bacillati</taxon>
        <taxon>Actinomycetota</taxon>
        <taxon>Actinomycetes</taxon>
        <taxon>Kitasatosporales</taxon>
        <taxon>Streptomycetaceae</taxon>
        <taxon>Streptomyces</taxon>
    </lineage>
</organism>
<dbReference type="SMART" id="SM00858">
    <property type="entry name" value="SAF"/>
    <property type="match status" value="1"/>
</dbReference>
<dbReference type="InterPro" id="IPR013974">
    <property type="entry name" value="SAF"/>
</dbReference>
<keyword evidence="2" id="KW-0969">Cilium</keyword>
<dbReference type="AlphaFoldDB" id="A0A3Q9KC03"/>
<evidence type="ECO:0000313" key="2">
    <source>
        <dbReference type="EMBL" id="AZS76781.1"/>
    </source>
</evidence>
<reference evidence="2 3" key="1">
    <citation type="submission" date="2018-04" db="EMBL/GenBank/DDBJ databases">
        <title>Complete genome sequences of Streptomyces lydicus strain WYEC and characterization of antagonistic properties of biological control agents.</title>
        <authorList>
            <person name="Mariita R.M."/>
            <person name="Sello J.K."/>
        </authorList>
    </citation>
    <scope>NUCLEOTIDE SEQUENCE [LARGE SCALE GENOMIC DNA]</scope>
    <source>
        <strain evidence="2 3">WYEC 108</strain>
    </source>
</reference>
<dbReference type="Proteomes" id="UP000275579">
    <property type="component" value="Chromosome"/>
</dbReference>
<keyword evidence="2" id="KW-0966">Cell projection</keyword>
<evidence type="ECO:0000313" key="3">
    <source>
        <dbReference type="Proteomes" id="UP000275579"/>
    </source>
</evidence>
<keyword evidence="2" id="KW-0282">Flagellum</keyword>
<dbReference type="EMBL" id="CP029042">
    <property type="protein sequence ID" value="AZS76781.1"/>
    <property type="molecule type" value="Genomic_DNA"/>
</dbReference>